<accession>A0A2N5EN67</accession>
<comment type="caution">
    <text evidence="1">The sequence shown here is derived from an EMBL/GenBank/DDBJ whole genome shotgun (WGS) entry which is preliminary data.</text>
</comment>
<reference evidence="1 2" key="1">
    <citation type="submission" date="2017-12" db="EMBL/GenBank/DDBJ databases">
        <title>Characterization of six clinical isolates of Enterochimera gen. nov., a novel genus of the Yersiniaciae family and the three species Enterochimera arupensis sp. nov., Enterochimera coloradensis sp. nov, and Enterochimera californica sp. nov.</title>
        <authorList>
            <person name="Rossi A."/>
            <person name="Fisher M."/>
        </authorList>
    </citation>
    <scope>NUCLEOTIDE SEQUENCE [LARGE SCALE GENOMIC DNA]</scope>
    <source>
        <strain evidence="1 2">2016Iso1</strain>
    </source>
</reference>
<dbReference type="RefSeq" id="WP_101834895.1">
    <property type="nucleotide sequence ID" value="NZ_PJZG01000008.1"/>
</dbReference>
<evidence type="ECO:0000313" key="2">
    <source>
        <dbReference type="Proteomes" id="UP000234626"/>
    </source>
</evidence>
<organism evidence="1 2">
    <name type="scientific">Chimaeribacter arupi</name>
    <dbReference type="NCBI Taxonomy" id="2060066"/>
    <lineage>
        <taxon>Bacteria</taxon>
        <taxon>Pseudomonadati</taxon>
        <taxon>Pseudomonadota</taxon>
        <taxon>Gammaproteobacteria</taxon>
        <taxon>Enterobacterales</taxon>
        <taxon>Yersiniaceae</taxon>
        <taxon>Chimaeribacter</taxon>
    </lineage>
</organism>
<name>A0A2N5EN67_9GAMM</name>
<gene>
    <name evidence="1" type="ORF">CYR34_10660</name>
</gene>
<protein>
    <submittedName>
        <fullName evidence="1">Uncharacterized protein</fullName>
    </submittedName>
</protein>
<sequence>MARKNLFLPQAEVDNVLYCQKVVDVSAARWAVKPPPGRSPFWLQLSLLPFDTTGIPVQGLSFTLQWRPAAEHHPDGLGDHPKMSLVALYYGRRVFAVDTYPYDKHTNRVKVDHPDYADSHVGPHYHLYFEEAADYDIALRPRLCLDPGDFLGYWQFFCATLNVTCQGQIPLPNDDNSGQIPLL</sequence>
<dbReference type="AlphaFoldDB" id="A0A2N5EN67"/>
<proteinExistence type="predicted"/>
<dbReference type="OrthoDB" id="6636596at2"/>
<dbReference type="EMBL" id="PJZK01000009">
    <property type="protein sequence ID" value="PLR49896.1"/>
    <property type="molecule type" value="Genomic_DNA"/>
</dbReference>
<keyword evidence="2" id="KW-1185">Reference proteome</keyword>
<dbReference type="Proteomes" id="UP000234626">
    <property type="component" value="Unassembled WGS sequence"/>
</dbReference>
<evidence type="ECO:0000313" key="1">
    <source>
        <dbReference type="EMBL" id="PLR49896.1"/>
    </source>
</evidence>